<dbReference type="InterPro" id="IPR000719">
    <property type="entry name" value="Prot_kinase_dom"/>
</dbReference>
<dbReference type="AlphaFoldDB" id="A0A1E3BFR7"/>
<gene>
    <name evidence="7" type="ORF">SI65_04780</name>
</gene>
<keyword evidence="5" id="KW-0067">ATP-binding</keyword>
<keyword evidence="3" id="KW-0547">Nucleotide-binding</keyword>
<accession>A0A1E3BFR7</accession>
<evidence type="ECO:0000256" key="3">
    <source>
        <dbReference type="ARBA" id="ARBA00022741"/>
    </source>
</evidence>
<dbReference type="GO" id="GO:0005524">
    <property type="term" value="F:ATP binding"/>
    <property type="evidence" value="ECO:0007669"/>
    <property type="project" value="UniProtKB-KW"/>
</dbReference>
<evidence type="ECO:0000259" key="6">
    <source>
        <dbReference type="PROSITE" id="PS50011"/>
    </source>
</evidence>
<dbReference type="GO" id="GO:0005634">
    <property type="term" value="C:nucleus"/>
    <property type="evidence" value="ECO:0007669"/>
    <property type="project" value="TreeGrafter"/>
</dbReference>
<keyword evidence="4" id="KW-0418">Kinase</keyword>
<comment type="caution">
    <text evidence="7">The sequence shown here is derived from an EMBL/GenBank/DDBJ whole genome shotgun (WGS) entry which is preliminary data.</text>
</comment>
<dbReference type="STRING" id="573508.A0A1E3BFR7"/>
<evidence type="ECO:0000256" key="4">
    <source>
        <dbReference type="ARBA" id="ARBA00022777"/>
    </source>
</evidence>
<protein>
    <recommendedName>
        <fullName evidence="6">Protein kinase domain-containing protein</fullName>
    </recommendedName>
</protein>
<dbReference type="PROSITE" id="PS50011">
    <property type="entry name" value="PROTEIN_KINASE_DOM"/>
    <property type="match status" value="1"/>
</dbReference>
<organism evidence="7 8">
    <name type="scientific">Aspergillus cristatus</name>
    <name type="common">Chinese Fuzhuan brick tea-fermentation fungus</name>
    <name type="synonym">Eurotium cristatum</name>
    <dbReference type="NCBI Taxonomy" id="573508"/>
    <lineage>
        <taxon>Eukaryota</taxon>
        <taxon>Fungi</taxon>
        <taxon>Dikarya</taxon>
        <taxon>Ascomycota</taxon>
        <taxon>Pezizomycotina</taxon>
        <taxon>Eurotiomycetes</taxon>
        <taxon>Eurotiomycetidae</taxon>
        <taxon>Eurotiales</taxon>
        <taxon>Aspergillaceae</taxon>
        <taxon>Aspergillus</taxon>
        <taxon>Aspergillus subgen. Aspergillus</taxon>
    </lineage>
</organism>
<dbReference type="InterPro" id="IPR011009">
    <property type="entry name" value="Kinase-like_dom_sf"/>
</dbReference>
<evidence type="ECO:0000256" key="1">
    <source>
        <dbReference type="ARBA" id="ARBA00022527"/>
    </source>
</evidence>
<dbReference type="Proteomes" id="UP000094569">
    <property type="component" value="Unassembled WGS sequence"/>
</dbReference>
<dbReference type="SUPFAM" id="SSF56112">
    <property type="entry name" value="Protein kinase-like (PK-like)"/>
    <property type="match status" value="1"/>
</dbReference>
<name>A0A1E3BFR7_ASPCR</name>
<dbReference type="EMBL" id="JXNT01000004">
    <property type="protein sequence ID" value="ODM19794.1"/>
    <property type="molecule type" value="Genomic_DNA"/>
</dbReference>
<keyword evidence="8" id="KW-1185">Reference proteome</keyword>
<proteinExistence type="predicted"/>
<dbReference type="Gene3D" id="1.10.510.10">
    <property type="entry name" value="Transferase(Phosphotransferase) domain 1"/>
    <property type="match status" value="1"/>
</dbReference>
<feature type="domain" description="Protein kinase" evidence="6">
    <location>
        <begin position="1"/>
        <end position="142"/>
    </location>
</feature>
<evidence type="ECO:0000256" key="2">
    <source>
        <dbReference type="ARBA" id="ARBA00022679"/>
    </source>
</evidence>
<evidence type="ECO:0000313" key="8">
    <source>
        <dbReference type="Proteomes" id="UP000094569"/>
    </source>
</evidence>
<dbReference type="OrthoDB" id="5979581at2759"/>
<dbReference type="GO" id="GO:0004674">
    <property type="term" value="F:protein serine/threonine kinase activity"/>
    <property type="evidence" value="ECO:0007669"/>
    <property type="project" value="UniProtKB-KW"/>
</dbReference>
<sequence>MFSVTGAAHSEAFLQPPEFSPCQVARGNEDFSTLLVKIGDFGGVARGGQSNQWPVTPIAFRAPELIYRKTWDAGIDIWALGCLIFELATNEPLFPVGSFGLTAEQIDQEHIYLVDQVLDKDVQMHECLMKHLMDRLPSNFGR</sequence>
<dbReference type="Pfam" id="PF00069">
    <property type="entry name" value="Pkinase"/>
    <property type="match status" value="1"/>
</dbReference>
<keyword evidence="1" id="KW-0723">Serine/threonine-protein kinase</keyword>
<dbReference type="GO" id="GO:0043484">
    <property type="term" value="P:regulation of RNA splicing"/>
    <property type="evidence" value="ECO:0007669"/>
    <property type="project" value="TreeGrafter"/>
</dbReference>
<evidence type="ECO:0000313" key="7">
    <source>
        <dbReference type="EMBL" id="ODM19794.1"/>
    </source>
</evidence>
<reference evidence="7 8" key="1">
    <citation type="journal article" date="2016" name="BMC Genomics">
        <title>Comparative genomic and transcriptomic analyses of the Fuzhuan brick tea-fermentation fungus Aspergillus cristatus.</title>
        <authorList>
            <person name="Ge Y."/>
            <person name="Wang Y."/>
            <person name="Liu Y."/>
            <person name="Tan Y."/>
            <person name="Ren X."/>
            <person name="Zhang X."/>
            <person name="Hyde K.D."/>
            <person name="Liu Y."/>
            <person name="Liu Z."/>
        </authorList>
    </citation>
    <scope>NUCLEOTIDE SEQUENCE [LARGE SCALE GENOMIC DNA]</scope>
    <source>
        <strain evidence="7 8">GZAAS20.1005</strain>
    </source>
</reference>
<dbReference type="VEuPathDB" id="FungiDB:SI65_04780"/>
<dbReference type="InterPro" id="IPR051175">
    <property type="entry name" value="CLK_kinases"/>
</dbReference>
<keyword evidence="2" id="KW-0808">Transferase</keyword>
<dbReference type="PANTHER" id="PTHR45646">
    <property type="entry name" value="SERINE/THREONINE-PROTEIN KINASE DOA-RELATED"/>
    <property type="match status" value="1"/>
</dbReference>
<dbReference type="PANTHER" id="PTHR45646:SF11">
    <property type="entry name" value="SERINE_THREONINE-PROTEIN KINASE DOA"/>
    <property type="match status" value="1"/>
</dbReference>
<evidence type="ECO:0000256" key="5">
    <source>
        <dbReference type="ARBA" id="ARBA00022840"/>
    </source>
</evidence>